<name>A0AAE0UFY3_SORBR</name>
<protein>
    <recommendedName>
        <fullName evidence="5">Cerato-platanin</fullName>
    </recommendedName>
</protein>
<gene>
    <name evidence="3" type="ORF">B0T20DRAFT_476473</name>
</gene>
<dbReference type="PANTHER" id="PTHR38850:SF2">
    <property type="entry name" value="CERATO-PLATANIN"/>
    <property type="match status" value="1"/>
</dbReference>
<reference evidence="3" key="2">
    <citation type="submission" date="2023-07" db="EMBL/GenBank/DDBJ databases">
        <authorList>
            <consortium name="Lawrence Berkeley National Laboratory"/>
            <person name="Haridas S."/>
            <person name="Hensen N."/>
            <person name="Bonometti L."/>
            <person name="Westerberg I."/>
            <person name="Brannstrom I.O."/>
            <person name="Guillou S."/>
            <person name="Cros-Aarteil S."/>
            <person name="Calhoun S."/>
            <person name="Kuo A."/>
            <person name="Mondo S."/>
            <person name="Pangilinan J."/>
            <person name="Riley R."/>
            <person name="LaButti K."/>
            <person name="Andreopoulos B."/>
            <person name="Lipzen A."/>
            <person name="Chen C."/>
            <person name="Yanf M."/>
            <person name="Daum C."/>
            <person name="Ng V."/>
            <person name="Clum A."/>
            <person name="Steindorff A."/>
            <person name="Ohm R."/>
            <person name="Martin F."/>
            <person name="Silar P."/>
            <person name="Natvig D."/>
            <person name="Lalanne C."/>
            <person name="Gautier V."/>
            <person name="Ament-velasquez S.L."/>
            <person name="Kruys A."/>
            <person name="Hutchinson M.I."/>
            <person name="Powell A.J."/>
            <person name="Barry K."/>
            <person name="Miller A.N."/>
            <person name="Grigoriev I.V."/>
            <person name="Debuchy R."/>
            <person name="Gladieux P."/>
            <person name="Thoren M.H."/>
            <person name="Johannesson H."/>
        </authorList>
    </citation>
    <scope>NUCLEOTIDE SEQUENCE</scope>
    <source>
        <strain evidence="3">FGSC 1904</strain>
    </source>
</reference>
<reference evidence="3" key="1">
    <citation type="journal article" date="2023" name="Mol. Phylogenet. Evol.">
        <title>Genome-scale phylogeny and comparative genomics of the fungal order Sordariales.</title>
        <authorList>
            <person name="Hensen N."/>
            <person name="Bonometti L."/>
            <person name="Westerberg I."/>
            <person name="Brannstrom I.O."/>
            <person name="Guillou S."/>
            <person name="Cros-Aarteil S."/>
            <person name="Calhoun S."/>
            <person name="Haridas S."/>
            <person name="Kuo A."/>
            <person name="Mondo S."/>
            <person name="Pangilinan J."/>
            <person name="Riley R."/>
            <person name="LaButti K."/>
            <person name="Andreopoulos B."/>
            <person name="Lipzen A."/>
            <person name="Chen C."/>
            <person name="Yan M."/>
            <person name="Daum C."/>
            <person name="Ng V."/>
            <person name="Clum A."/>
            <person name="Steindorff A."/>
            <person name="Ohm R.A."/>
            <person name="Martin F."/>
            <person name="Silar P."/>
            <person name="Natvig D.O."/>
            <person name="Lalanne C."/>
            <person name="Gautier V."/>
            <person name="Ament-Velasquez S.L."/>
            <person name="Kruys A."/>
            <person name="Hutchinson M.I."/>
            <person name="Powell A.J."/>
            <person name="Barry K."/>
            <person name="Miller A.N."/>
            <person name="Grigoriev I.V."/>
            <person name="Debuchy R."/>
            <person name="Gladieux P."/>
            <person name="Hiltunen Thoren M."/>
            <person name="Johannesson H."/>
        </authorList>
    </citation>
    <scope>NUCLEOTIDE SEQUENCE</scope>
    <source>
        <strain evidence="3">FGSC 1904</strain>
    </source>
</reference>
<feature type="signal peptide" evidence="2">
    <location>
        <begin position="1"/>
        <end position="19"/>
    </location>
</feature>
<keyword evidence="2" id="KW-0732">Signal</keyword>
<keyword evidence="4" id="KW-1185">Reference proteome</keyword>
<accession>A0AAE0UFY3</accession>
<evidence type="ECO:0000313" key="3">
    <source>
        <dbReference type="EMBL" id="KAK3402370.1"/>
    </source>
</evidence>
<dbReference type="PANTHER" id="PTHR38850">
    <property type="entry name" value="CERATO-PLATANIN"/>
    <property type="match status" value="1"/>
</dbReference>
<dbReference type="EMBL" id="JAUTDP010000002">
    <property type="protein sequence ID" value="KAK3402370.1"/>
    <property type="molecule type" value="Genomic_DNA"/>
</dbReference>
<feature type="chain" id="PRO_5042201026" description="Cerato-platanin" evidence="2">
    <location>
        <begin position="20"/>
        <end position="268"/>
    </location>
</feature>
<evidence type="ECO:0000313" key="4">
    <source>
        <dbReference type="Proteomes" id="UP001281003"/>
    </source>
</evidence>
<comment type="caution">
    <text evidence="3">The sequence shown here is derived from an EMBL/GenBank/DDBJ whole genome shotgun (WGS) entry which is preliminary data.</text>
</comment>
<evidence type="ECO:0000256" key="1">
    <source>
        <dbReference type="SAM" id="MobiDB-lite"/>
    </source>
</evidence>
<feature type="region of interest" description="Disordered" evidence="1">
    <location>
        <begin position="41"/>
        <end position="61"/>
    </location>
</feature>
<sequence>MMHKVIFLVVVFVAAFGFAQELSTSIIKAGASSLGVHSPVGTPDSHIHDKRQSSGSGTISDVTPHPYYSSSVGVLGCKINTNRVAYWKEPVDCDNICVKLTNVTAGRSVTLLRIDQSGGAHDISYDAWNYLFTGKPAAPGTAATGGAEGELKYEYLPADNCKSLITDGSGKLPLSAANSMNYLTSCTNGRDTWVGRNHQLWNINDPLCHRGYDEKCTLAQGANQATCGHGLGTGGDLPNPTDHVVMNIEYGTGKEVPVPKVAGEESSF</sequence>
<proteinExistence type="predicted"/>
<evidence type="ECO:0008006" key="5">
    <source>
        <dbReference type="Google" id="ProtNLM"/>
    </source>
</evidence>
<evidence type="ECO:0000256" key="2">
    <source>
        <dbReference type="SAM" id="SignalP"/>
    </source>
</evidence>
<dbReference type="AlphaFoldDB" id="A0AAE0UFY3"/>
<organism evidence="3 4">
    <name type="scientific">Sordaria brevicollis</name>
    <dbReference type="NCBI Taxonomy" id="83679"/>
    <lineage>
        <taxon>Eukaryota</taxon>
        <taxon>Fungi</taxon>
        <taxon>Dikarya</taxon>
        <taxon>Ascomycota</taxon>
        <taxon>Pezizomycotina</taxon>
        <taxon>Sordariomycetes</taxon>
        <taxon>Sordariomycetidae</taxon>
        <taxon>Sordariales</taxon>
        <taxon>Sordariaceae</taxon>
        <taxon>Sordaria</taxon>
    </lineage>
</organism>
<dbReference type="Proteomes" id="UP001281003">
    <property type="component" value="Unassembled WGS sequence"/>
</dbReference>